<protein>
    <submittedName>
        <fullName evidence="3">DUF3322 domain-containing protein</fullName>
    </submittedName>
</protein>
<sequence>MRLPDQLPVKFNMELLLLDEPSAVSMPLHPPTRAQVLADEAGAREFVRAWQAWEPTEEVEWATRSWAGLGKQDLPVRVTLSGWDRVAEVAGRAAEVALARERFAVLVELFPDWPEFRERAAHLWSSWLGLSDDDFNRLCLALRWFHVKPSSGLRARAVPIEGLDTKWIASHRGLLQRLLGVSDLGLAEGDRLMRVRFLDGALAPAPGLLDVAVPFGSLDLPDGLLVIVVENKETFLALPQAPEGSNAVLVWGSGYTAGALPELPWVRAARRVLYWGDADADGYAILNALRTRLAADGASVPVVSVAMDVETVQRFLHLAVADPGDTTRVLPHLTDDEERARRFLVASGAKRLEQERVSLEWALAMPEFQAVWAGTVGGTTNVAGEDDG</sequence>
<dbReference type="Pfam" id="PF09983">
    <property type="entry name" value="JetD_C"/>
    <property type="match status" value="1"/>
</dbReference>
<dbReference type="InterPro" id="IPR014544">
    <property type="entry name" value="UCP028408"/>
</dbReference>
<evidence type="ECO:0000313" key="4">
    <source>
        <dbReference type="Proteomes" id="UP001071110"/>
    </source>
</evidence>
<evidence type="ECO:0000259" key="1">
    <source>
        <dbReference type="Pfam" id="PF09983"/>
    </source>
</evidence>
<evidence type="ECO:0000259" key="2">
    <source>
        <dbReference type="Pfam" id="PF11795"/>
    </source>
</evidence>
<dbReference type="PIRSF" id="PIRSF028408">
    <property type="entry name" value="UCP028408"/>
    <property type="match status" value="1"/>
</dbReference>
<dbReference type="EMBL" id="JANRML010000010">
    <property type="protein sequence ID" value="MCZ2221350.1"/>
    <property type="molecule type" value="Genomic_DNA"/>
</dbReference>
<dbReference type="Proteomes" id="UP001071110">
    <property type="component" value="Unassembled WGS sequence"/>
</dbReference>
<dbReference type="InterPro" id="IPR024534">
    <property type="entry name" value="JetD_C"/>
</dbReference>
<dbReference type="AlphaFoldDB" id="A0A9Q4NSF3"/>
<dbReference type="Pfam" id="PF11795">
    <property type="entry name" value="DUF3322"/>
    <property type="match status" value="1"/>
</dbReference>
<dbReference type="RefSeq" id="WP_269028008.1">
    <property type="nucleotide sequence ID" value="NZ_BAABDP010000002.1"/>
</dbReference>
<reference evidence="3" key="1">
    <citation type="submission" date="2022-08" db="EMBL/GenBank/DDBJ databases">
        <title>Corynebacterium sp. nov., isolated from clinical breast specimens.</title>
        <authorList>
            <person name="Zhang T."/>
        </authorList>
    </citation>
    <scope>NUCLEOTIDE SEQUENCE</scope>
    <source>
        <strain evidence="3">CCUG 57942</strain>
    </source>
</reference>
<feature type="domain" description="Wadjet protein JetD C-terminal" evidence="1">
    <location>
        <begin position="185"/>
        <end position="362"/>
    </location>
</feature>
<name>A0A9Q4NSF3_9CORY</name>
<evidence type="ECO:0000313" key="3">
    <source>
        <dbReference type="EMBL" id="MCZ2221350.1"/>
    </source>
</evidence>
<feature type="domain" description="DUF3322" evidence="2">
    <location>
        <begin position="19"/>
        <end position="179"/>
    </location>
</feature>
<organism evidence="3 4">
    <name type="scientific">Corynebacterium pilbarense</name>
    <dbReference type="NCBI Taxonomy" id="1288393"/>
    <lineage>
        <taxon>Bacteria</taxon>
        <taxon>Bacillati</taxon>
        <taxon>Actinomycetota</taxon>
        <taxon>Actinomycetes</taxon>
        <taxon>Mycobacteriales</taxon>
        <taxon>Corynebacteriaceae</taxon>
        <taxon>Corynebacterium</taxon>
    </lineage>
</organism>
<gene>
    <name evidence="3" type="ORF">NUW87_08190</name>
</gene>
<dbReference type="InterPro" id="IPR024537">
    <property type="entry name" value="DUF3322"/>
</dbReference>
<keyword evidence="4" id="KW-1185">Reference proteome</keyword>
<accession>A0A9Q4NSF3</accession>
<proteinExistence type="predicted"/>
<comment type="caution">
    <text evidence="3">The sequence shown here is derived from an EMBL/GenBank/DDBJ whole genome shotgun (WGS) entry which is preliminary data.</text>
</comment>